<evidence type="ECO:0000256" key="1">
    <source>
        <dbReference type="SAM" id="Phobius"/>
    </source>
</evidence>
<protein>
    <submittedName>
        <fullName evidence="2">Putative membrane protein</fullName>
    </submittedName>
</protein>
<name>A0A7W7ILW1_9CAUL</name>
<dbReference type="AlphaFoldDB" id="A0A7W7ILW1"/>
<organism evidence="2 3">
    <name type="scientific">Brevundimonas bullata</name>
    <dbReference type="NCBI Taxonomy" id="13160"/>
    <lineage>
        <taxon>Bacteria</taxon>
        <taxon>Pseudomonadati</taxon>
        <taxon>Pseudomonadota</taxon>
        <taxon>Alphaproteobacteria</taxon>
        <taxon>Caulobacterales</taxon>
        <taxon>Caulobacteraceae</taxon>
        <taxon>Brevundimonas</taxon>
    </lineage>
</organism>
<feature type="transmembrane region" description="Helical" evidence="1">
    <location>
        <begin position="25"/>
        <end position="50"/>
    </location>
</feature>
<dbReference type="Proteomes" id="UP000539957">
    <property type="component" value="Unassembled WGS sequence"/>
</dbReference>
<gene>
    <name evidence="2" type="ORF">HNP32_000227</name>
</gene>
<sequence>MVHSGDYSSNSAASSDQASDLTSLYVGYALILFAVPTFGVAAAIGLLRVWRKPPPAEPVARSHFIFQQRTLMAAVAAIVGGVVLILINVGVFVLFVMAVWTIVRGALGLKDLLEGRAIRHPLRLFY</sequence>
<keyword evidence="1" id="KW-1133">Transmembrane helix</keyword>
<evidence type="ECO:0000313" key="2">
    <source>
        <dbReference type="EMBL" id="MBB4796513.1"/>
    </source>
</evidence>
<reference evidence="2 3" key="1">
    <citation type="submission" date="2020-08" db="EMBL/GenBank/DDBJ databases">
        <title>Functional genomics of gut bacteria from endangered species of beetles.</title>
        <authorList>
            <person name="Carlos-Shanley C."/>
        </authorList>
    </citation>
    <scope>NUCLEOTIDE SEQUENCE [LARGE SCALE GENOMIC DNA]</scope>
    <source>
        <strain evidence="2 3">S00123</strain>
    </source>
</reference>
<keyword evidence="1" id="KW-0472">Membrane</keyword>
<feature type="transmembrane region" description="Helical" evidence="1">
    <location>
        <begin position="71"/>
        <end position="103"/>
    </location>
</feature>
<proteinExistence type="predicted"/>
<dbReference type="RefSeq" id="WP_184266055.1">
    <property type="nucleotide sequence ID" value="NZ_JACHKY010000001.1"/>
</dbReference>
<evidence type="ECO:0000313" key="3">
    <source>
        <dbReference type="Proteomes" id="UP000539957"/>
    </source>
</evidence>
<accession>A0A7W7ILW1</accession>
<dbReference type="EMBL" id="JACHKY010000001">
    <property type="protein sequence ID" value="MBB4796513.1"/>
    <property type="molecule type" value="Genomic_DNA"/>
</dbReference>
<comment type="caution">
    <text evidence="2">The sequence shown here is derived from an EMBL/GenBank/DDBJ whole genome shotgun (WGS) entry which is preliminary data.</text>
</comment>
<keyword evidence="3" id="KW-1185">Reference proteome</keyword>
<keyword evidence="1" id="KW-0812">Transmembrane</keyword>